<protein>
    <submittedName>
        <fullName evidence="2">Uncharacterized protein</fullName>
    </submittedName>
</protein>
<proteinExistence type="predicted"/>
<accession>A0ABW5V677</accession>
<dbReference type="EMBL" id="JBHUNA010000005">
    <property type="protein sequence ID" value="MFD2760069.1"/>
    <property type="molecule type" value="Genomic_DNA"/>
</dbReference>
<name>A0ABW5V677_9BACI</name>
<dbReference type="Proteomes" id="UP001597502">
    <property type="component" value="Unassembled WGS sequence"/>
</dbReference>
<organism evidence="2 3">
    <name type="scientific">Lentibacillus juripiscarius</name>
    <dbReference type="NCBI Taxonomy" id="257446"/>
    <lineage>
        <taxon>Bacteria</taxon>
        <taxon>Bacillati</taxon>
        <taxon>Bacillota</taxon>
        <taxon>Bacilli</taxon>
        <taxon>Bacillales</taxon>
        <taxon>Bacillaceae</taxon>
        <taxon>Lentibacillus</taxon>
    </lineage>
</organism>
<feature type="region of interest" description="Disordered" evidence="1">
    <location>
        <begin position="30"/>
        <end position="84"/>
    </location>
</feature>
<comment type="caution">
    <text evidence="2">The sequence shown here is derived from an EMBL/GenBank/DDBJ whole genome shotgun (WGS) entry which is preliminary data.</text>
</comment>
<gene>
    <name evidence="2" type="ORF">ACFSUO_03600</name>
</gene>
<reference evidence="3" key="1">
    <citation type="journal article" date="2019" name="Int. J. Syst. Evol. Microbiol.">
        <title>The Global Catalogue of Microorganisms (GCM) 10K type strain sequencing project: providing services to taxonomists for standard genome sequencing and annotation.</title>
        <authorList>
            <consortium name="The Broad Institute Genomics Platform"/>
            <consortium name="The Broad Institute Genome Sequencing Center for Infectious Disease"/>
            <person name="Wu L."/>
            <person name="Ma J."/>
        </authorList>
    </citation>
    <scope>NUCLEOTIDE SEQUENCE [LARGE SCALE GENOMIC DNA]</scope>
    <source>
        <strain evidence="3">TISTR 1535</strain>
    </source>
</reference>
<evidence type="ECO:0000313" key="2">
    <source>
        <dbReference type="EMBL" id="MFD2760069.1"/>
    </source>
</evidence>
<sequence>MRVLRKRSKRNGLLGKSILKKKSGADIISRPIFLSTGKGQESTGKGQESTGKGQESTGKGQESTGKGQESTGKGQESTEKGQESTGNQIFNLFSKYACFFIAFRVINIHTN</sequence>
<keyword evidence="3" id="KW-1185">Reference proteome</keyword>
<evidence type="ECO:0000256" key="1">
    <source>
        <dbReference type="SAM" id="MobiDB-lite"/>
    </source>
</evidence>
<evidence type="ECO:0000313" key="3">
    <source>
        <dbReference type="Proteomes" id="UP001597502"/>
    </source>
</evidence>
<feature type="compositionally biased region" description="Polar residues" evidence="1">
    <location>
        <begin position="37"/>
        <end position="75"/>
    </location>
</feature>